<gene>
    <name evidence="12" type="primary">SLC37A3</name>
</gene>
<feature type="transmembrane region" description="Helical" evidence="10">
    <location>
        <begin position="181"/>
        <end position="203"/>
    </location>
</feature>
<evidence type="ECO:0000256" key="6">
    <source>
        <dbReference type="ARBA" id="ARBA00022989"/>
    </source>
</evidence>
<dbReference type="InterPro" id="IPR020846">
    <property type="entry name" value="MFS_dom"/>
</dbReference>
<proteinExistence type="inferred from homology"/>
<dbReference type="InterPro" id="IPR036259">
    <property type="entry name" value="MFS_trans_sf"/>
</dbReference>
<evidence type="ECO:0000256" key="8">
    <source>
        <dbReference type="ARBA" id="ARBA00041091"/>
    </source>
</evidence>
<evidence type="ECO:0000256" key="9">
    <source>
        <dbReference type="ARBA" id="ARBA00042039"/>
    </source>
</evidence>
<feature type="transmembrane region" description="Helical" evidence="10">
    <location>
        <begin position="84"/>
        <end position="106"/>
    </location>
</feature>
<sequence>MAGPNTFQSGAWTSRFTHHHIVVFLLTFFSYSLLHASRKTFSNVKVSISSQWTPTYLNKTAVKLEPIELWNNSHLFPNAEEATLFLGTLDTIFLFSYAVVFCFGTLTEWLHFYNKWFYCSLWILNGLLQSTGWPCVVAVMGNWFGKAGRGVIFGLWSACASVGNILGACLASSVLQYGYEYAFLLTASVQFAGGIIIFFGLLISPEEIGLPEIEKEESSEDDPCRPLINNESEDHEPNYSIQEVSTIHQPKAISFYQACCLPGVILYSLAYACLKLVNYSFFFWLPFYLSNNFRWKEAEADKLSIWYDVGGIIGGTLQGFISDMLQKRAPVLAGSLLLAIGSLVGYSRSPNNKAINAFLMTVTGFFIGGPSNMISAAISADLGHQELVQGSSEALATVTGIVDGTGSIGAAMGQFLVSLIQDNLGWMWVFYFFILMTSCTIVFISPLIVKEIRSLVLRR</sequence>
<feature type="transmembrane region" description="Helical" evidence="10">
    <location>
        <begin position="126"/>
        <end position="144"/>
    </location>
</feature>
<dbReference type="Proteomes" id="UP000002280">
    <property type="component" value="Chromosome 8"/>
</dbReference>
<protein>
    <recommendedName>
        <fullName evidence="8">Sugar phosphate exchanger 3</fullName>
    </recommendedName>
    <alternativeName>
        <fullName evidence="9">Solute carrier family 37 member 3</fullName>
    </alternativeName>
</protein>
<feature type="transmembrane region" description="Helical" evidence="10">
    <location>
        <begin position="329"/>
        <end position="346"/>
    </location>
</feature>
<dbReference type="SUPFAM" id="SSF103473">
    <property type="entry name" value="MFS general substrate transporter"/>
    <property type="match status" value="1"/>
</dbReference>
<dbReference type="PROSITE" id="PS50850">
    <property type="entry name" value="MFS"/>
    <property type="match status" value="1"/>
</dbReference>
<name>A0A5F8G679_MONDO</name>
<feature type="transmembrane region" description="Helical" evidence="10">
    <location>
        <begin position="264"/>
        <end position="285"/>
    </location>
</feature>
<feature type="transmembrane region" description="Helical" evidence="10">
    <location>
        <begin position="358"/>
        <end position="382"/>
    </location>
</feature>
<dbReference type="FunFam" id="1.20.1250.20:FF:001092">
    <property type="entry name" value="Solute carrier family 37 member 4b"/>
    <property type="match status" value="1"/>
</dbReference>
<dbReference type="InterPro" id="IPR011701">
    <property type="entry name" value="MFS"/>
</dbReference>
<dbReference type="Pfam" id="PF07690">
    <property type="entry name" value="MFS_1"/>
    <property type="match status" value="1"/>
</dbReference>
<dbReference type="GO" id="GO:0022857">
    <property type="term" value="F:transmembrane transporter activity"/>
    <property type="evidence" value="ECO:0007669"/>
    <property type="project" value="InterPro"/>
</dbReference>
<dbReference type="InterPro" id="IPR000849">
    <property type="entry name" value="Sugar_P_transporter"/>
</dbReference>
<dbReference type="Bgee" id="ENSMODG00000013696">
    <property type="expression patterns" value="Expressed in endometrium and 18 other cell types or tissues"/>
</dbReference>
<accession>A0A5F8G679</accession>
<keyword evidence="5 10" id="KW-0812">Transmembrane</keyword>
<evidence type="ECO:0000256" key="10">
    <source>
        <dbReference type="SAM" id="Phobius"/>
    </source>
</evidence>
<keyword evidence="4" id="KW-0762">Sugar transport</keyword>
<reference evidence="12 13" key="1">
    <citation type="journal article" date="2007" name="Nature">
        <title>Genome of the marsupial Monodelphis domestica reveals innovation in non-coding sequences.</title>
        <authorList>
            <person name="Mikkelsen T.S."/>
            <person name="Wakefield M.J."/>
            <person name="Aken B."/>
            <person name="Amemiya C.T."/>
            <person name="Chang J.L."/>
            <person name="Duke S."/>
            <person name="Garber M."/>
            <person name="Gentles A.J."/>
            <person name="Goodstadt L."/>
            <person name="Heger A."/>
            <person name="Jurka J."/>
            <person name="Kamal M."/>
            <person name="Mauceli E."/>
            <person name="Searle S.M."/>
            <person name="Sharpe T."/>
            <person name="Baker M.L."/>
            <person name="Batzer M.A."/>
            <person name="Benos P.V."/>
            <person name="Belov K."/>
            <person name="Clamp M."/>
            <person name="Cook A."/>
            <person name="Cuff J."/>
            <person name="Das R."/>
            <person name="Davidow L."/>
            <person name="Deakin J.E."/>
            <person name="Fazzari M.J."/>
            <person name="Glass J.L."/>
            <person name="Grabherr M."/>
            <person name="Greally J.M."/>
            <person name="Gu W."/>
            <person name="Hore T.A."/>
            <person name="Huttley G.A."/>
            <person name="Kleber M."/>
            <person name="Jirtle R.L."/>
            <person name="Koina E."/>
            <person name="Lee J.T."/>
            <person name="Mahony S."/>
            <person name="Marra M.A."/>
            <person name="Miller R.D."/>
            <person name="Nicholls R.D."/>
            <person name="Oda M."/>
            <person name="Papenfuss A.T."/>
            <person name="Parra Z.E."/>
            <person name="Pollock D.D."/>
            <person name="Ray D.A."/>
            <person name="Schein J.E."/>
            <person name="Speed T.P."/>
            <person name="Thompson K."/>
            <person name="VandeBerg J.L."/>
            <person name="Wade C.M."/>
            <person name="Walker J.A."/>
            <person name="Waters P.D."/>
            <person name="Webber C."/>
            <person name="Weidman J.R."/>
            <person name="Xie X."/>
            <person name="Zody M.C."/>
            <person name="Baldwin J."/>
            <person name="Abdouelleil A."/>
            <person name="Abdulkadir J."/>
            <person name="Abebe A."/>
            <person name="Abera B."/>
            <person name="Abreu J."/>
            <person name="Acer S.C."/>
            <person name="Aftuck L."/>
            <person name="Alexander A."/>
            <person name="An P."/>
            <person name="Anderson E."/>
            <person name="Anderson S."/>
            <person name="Arachi H."/>
            <person name="Azer M."/>
            <person name="Bachantsang P."/>
            <person name="Barry A."/>
            <person name="Bayul T."/>
            <person name="Berlin A."/>
            <person name="Bessette D."/>
            <person name="Bloom T."/>
            <person name="Bloom T."/>
            <person name="Boguslavskiy L."/>
            <person name="Bonnet C."/>
            <person name="Boukhgalter B."/>
            <person name="Bourzgui I."/>
            <person name="Brown A."/>
            <person name="Cahill P."/>
            <person name="Channer S."/>
            <person name="Cheshatsang Y."/>
            <person name="Chuda L."/>
            <person name="Citroen M."/>
            <person name="Collymore A."/>
            <person name="Cooke P."/>
            <person name="Costello M."/>
            <person name="D'Aco K."/>
            <person name="Daza R."/>
            <person name="De Haan G."/>
            <person name="DeGray S."/>
            <person name="DeMaso C."/>
            <person name="Dhargay N."/>
            <person name="Dooley K."/>
            <person name="Dooley E."/>
            <person name="Doricent M."/>
            <person name="Dorje P."/>
            <person name="Dorjee K."/>
            <person name="Dupes A."/>
            <person name="Elong R."/>
            <person name="Falk J."/>
            <person name="Farina A."/>
            <person name="Faro S."/>
            <person name="Ferguson D."/>
            <person name="Fisher S."/>
            <person name="Foley C.D."/>
            <person name="Franke A."/>
            <person name="Friedrich D."/>
            <person name="Gadbois L."/>
            <person name="Gearin G."/>
            <person name="Gearin C.R."/>
            <person name="Giannoukos G."/>
            <person name="Goode T."/>
            <person name="Graham J."/>
            <person name="Grandbois E."/>
            <person name="Grewal S."/>
            <person name="Gyaltsen K."/>
            <person name="Hafez N."/>
            <person name="Hagos B."/>
            <person name="Hall J."/>
            <person name="Henson C."/>
            <person name="Hollinger A."/>
            <person name="Honan T."/>
            <person name="Huard M.D."/>
            <person name="Hughes L."/>
            <person name="Hurhula B."/>
            <person name="Husby M.E."/>
            <person name="Kamat A."/>
            <person name="Kanga B."/>
            <person name="Kashin S."/>
            <person name="Khazanovich D."/>
            <person name="Kisner P."/>
            <person name="Lance K."/>
            <person name="Lara M."/>
            <person name="Lee W."/>
            <person name="Lennon N."/>
            <person name="Letendre F."/>
            <person name="LeVine R."/>
            <person name="Lipovsky A."/>
            <person name="Liu X."/>
            <person name="Liu J."/>
            <person name="Liu S."/>
            <person name="Lokyitsang T."/>
            <person name="Lokyitsang Y."/>
            <person name="Lubonja R."/>
            <person name="Lui A."/>
            <person name="MacDonald P."/>
            <person name="Magnisalis V."/>
            <person name="Maru K."/>
            <person name="Matthews C."/>
            <person name="McCusker W."/>
            <person name="McDonough S."/>
            <person name="Mehta T."/>
            <person name="Meldrim J."/>
            <person name="Meneus L."/>
            <person name="Mihai O."/>
            <person name="Mihalev A."/>
            <person name="Mihova T."/>
            <person name="Mittelman R."/>
            <person name="Mlenga V."/>
            <person name="Montmayeur A."/>
            <person name="Mulrain L."/>
            <person name="Navidi A."/>
            <person name="Naylor J."/>
            <person name="Negash T."/>
            <person name="Nguyen T."/>
            <person name="Nguyen N."/>
            <person name="Nicol R."/>
            <person name="Norbu C."/>
            <person name="Norbu N."/>
            <person name="Novod N."/>
            <person name="O'Neill B."/>
            <person name="Osman S."/>
            <person name="Markiewicz E."/>
            <person name="Oyono O.L."/>
            <person name="Patti C."/>
            <person name="Phunkhang P."/>
            <person name="Pierre F."/>
            <person name="Priest M."/>
            <person name="Raghuraman S."/>
            <person name="Rege F."/>
            <person name="Reyes R."/>
            <person name="Rise C."/>
            <person name="Rogov P."/>
            <person name="Ross K."/>
            <person name="Ryan E."/>
            <person name="Settipalli S."/>
            <person name="Shea T."/>
            <person name="Sherpa N."/>
            <person name="Shi L."/>
            <person name="Shih D."/>
            <person name="Sparrow T."/>
            <person name="Spaulding J."/>
            <person name="Stalker J."/>
            <person name="Stange-Thomann N."/>
            <person name="Stavropoulos S."/>
            <person name="Stone C."/>
            <person name="Strader C."/>
            <person name="Tesfaye S."/>
            <person name="Thomson T."/>
            <person name="Thoulutsang Y."/>
            <person name="Thoulutsang D."/>
            <person name="Topham K."/>
            <person name="Topping I."/>
            <person name="Tsamla T."/>
            <person name="Vassiliev H."/>
            <person name="Vo A."/>
            <person name="Wangchuk T."/>
            <person name="Wangdi T."/>
            <person name="Weiand M."/>
            <person name="Wilkinson J."/>
            <person name="Wilson A."/>
            <person name="Yadav S."/>
            <person name="Young G."/>
            <person name="Yu Q."/>
            <person name="Zembek L."/>
            <person name="Zhong D."/>
            <person name="Zimmer A."/>
            <person name="Zwirko Z."/>
            <person name="Jaffe D.B."/>
            <person name="Alvarez P."/>
            <person name="Brockman W."/>
            <person name="Butler J."/>
            <person name="Chin C."/>
            <person name="Gnerre S."/>
            <person name="MacCallum I."/>
            <person name="Graves J.A."/>
            <person name="Ponting C.P."/>
            <person name="Breen M."/>
            <person name="Samollow P.B."/>
            <person name="Lander E.S."/>
            <person name="Lindblad-Toh K."/>
        </authorList>
    </citation>
    <scope>NUCLEOTIDE SEQUENCE [LARGE SCALE GENOMIC DNA]</scope>
</reference>
<dbReference type="PANTHER" id="PTHR43184">
    <property type="entry name" value="MAJOR FACILITATOR SUPERFAMILY TRANSPORTER 16, ISOFORM B"/>
    <property type="match status" value="1"/>
</dbReference>
<dbReference type="Gene3D" id="1.20.1250.20">
    <property type="entry name" value="MFS general substrate transporter like domains"/>
    <property type="match status" value="2"/>
</dbReference>
<dbReference type="PANTHER" id="PTHR43184:SF12">
    <property type="entry name" value="SUGAR PHOSPHATE EXCHANGER 3"/>
    <property type="match status" value="1"/>
</dbReference>
<dbReference type="GeneTree" id="ENSGT00940000163139"/>
<evidence type="ECO:0000256" key="1">
    <source>
        <dbReference type="ARBA" id="ARBA00004141"/>
    </source>
</evidence>
<dbReference type="Ensembl" id="ENSMODT00000075845.1">
    <property type="protein sequence ID" value="ENSMODP00000042967.1"/>
    <property type="gene ID" value="ENSMODG00000013696.4"/>
</dbReference>
<dbReference type="CDD" id="cd17342">
    <property type="entry name" value="MFS_SLC37A3"/>
    <property type="match status" value="1"/>
</dbReference>
<evidence type="ECO:0000256" key="3">
    <source>
        <dbReference type="ARBA" id="ARBA00022448"/>
    </source>
</evidence>
<evidence type="ECO:0000256" key="2">
    <source>
        <dbReference type="ARBA" id="ARBA00009598"/>
    </source>
</evidence>
<keyword evidence="3" id="KW-0813">Transport</keyword>
<feature type="domain" description="Major facilitator superfamily (MFS) profile" evidence="11">
    <location>
        <begin position="1"/>
        <end position="452"/>
    </location>
</feature>
<organism evidence="12 13">
    <name type="scientific">Monodelphis domestica</name>
    <name type="common">Gray short-tailed opossum</name>
    <dbReference type="NCBI Taxonomy" id="13616"/>
    <lineage>
        <taxon>Eukaryota</taxon>
        <taxon>Metazoa</taxon>
        <taxon>Chordata</taxon>
        <taxon>Craniata</taxon>
        <taxon>Vertebrata</taxon>
        <taxon>Euteleostomi</taxon>
        <taxon>Mammalia</taxon>
        <taxon>Metatheria</taxon>
        <taxon>Didelphimorphia</taxon>
        <taxon>Didelphidae</taxon>
        <taxon>Monodelphis</taxon>
    </lineage>
</organism>
<keyword evidence="7 10" id="KW-0472">Membrane</keyword>
<evidence type="ECO:0000256" key="7">
    <source>
        <dbReference type="ARBA" id="ARBA00023136"/>
    </source>
</evidence>
<evidence type="ECO:0000313" key="12">
    <source>
        <dbReference type="Ensembl" id="ENSMODP00000042967.1"/>
    </source>
</evidence>
<feature type="transmembrane region" description="Helical" evidence="10">
    <location>
        <begin position="305"/>
        <end position="322"/>
    </location>
</feature>
<dbReference type="FunFam" id="1.20.1250.20:FF:000132">
    <property type="entry name" value="sugar phosphate exchanger 3 isoform X1"/>
    <property type="match status" value="1"/>
</dbReference>
<evidence type="ECO:0000259" key="11">
    <source>
        <dbReference type="PROSITE" id="PS50850"/>
    </source>
</evidence>
<reference evidence="12" key="2">
    <citation type="submission" date="2025-08" db="UniProtKB">
        <authorList>
            <consortium name="Ensembl"/>
        </authorList>
    </citation>
    <scope>IDENTIFICATION</scope>
</reference>
<keyword evidence="13" id="KW-1185">Reference proteome</keyword>
<dbReference type="GO" id="GO:0031090">
    <property type="term" value="C:organelle membrane"/>
    <property type="evidence" value="ECO:0007669"/>
    <property type="project" value="UniProtKB-ARBA"/>
</dbReference>
<feature type="transmembrane region" description="Helical" evidence="10">
    <location>
        <begin position="428"/>
        <end position="449"/>
    </location>
</feature>
<feature type="transmembrane region" description="Helical" evidence="10">
    <location>
        <begin position="16"/>
        <end position="34"/>
    </location>
</feature>
<evidence type="ECO:0000256" key="4">
    <source>
        <dbReference type="ARBA" id="ARBA00022597"/>
    </source>
</evidence>
<dbReference type="PIRSF" id="PIRSF002808">
    <property type="entry name" value="Hexose_phosphate_transp"/>
    <property type="match status" value="1"/>
</dbReference>
<comment type="similarity">
    <text evidence="2">Belongs to the major facilitator superfamily. Organophosphate:Pi antiporter (OPA) (TC 2.A.1.4) family.</text>
</comment>
<reference evidence="12" key="3">
    <citation type="submission" date="2025-09" db="UniProtKB">
        <authorList>
            <consortium name="Ensembl"/>
        </authorList>
    </citation>
    <scope>IDENTIFICATION</scope>
</reference>
<feature type="transmembrane region" description="Helical" evidence="10">
    <location>
        <begin position="151"/>
        <end position="175"/>
    </location>
</feature>
<dbReference type="AlphaFoldDB" id="A0A5F8G679"/>
<evidence type="ECO:0000256" key="5">
    <source>
        <dbReference type="ARBA" id="ARBA00022692"/>
    </source>
</evidence>
<evidence type="ECO:0000313" key="13">
    <source>
        <dbReference type="Proteomes" id="UP000002280"/>
    </source>
</evidence>
<comment type="subcellular location">
    <subcellularLocation>
        <location evidence="1">Membrane</location>
        <topology evidence="1">Multi-pass membrane protein</topology>
    </subcellularLocation>
</comment>
<keyword evidence="6 10" id="KW-1133">Transmembrane helix</keyword>